<sequence length="325" mass="35103">MHVLYIHFHELTDEPLYHRLLDLLAEFTPQVQALPPDAALADVSGSLRYFGTDALALAERVRARTGGLYGLRSTVGVAANPMLARMVAADGPPSAVRALPDDVDAVAAFLAHKPAAALHGVGPATARTLSSYGLDSVGKIAAAPLGTLQRILGAGAGRRLHDAAHGLDPTRVVPAAPARSLRVEHRFPQDELDPDVRRAALLALADRLGLRLRAERQATRSLALTVRYADRTGYTTITRSRTLREATSHTPPLTALARELHDRLALQRARVRSLALRAEDLIPAEQAPRQLLFDPVDERARRIEAVVDRARRKYGPDAVRPAGAG</sequence>
<dbReference type="PANTHER" id="PTHR35369:SF2">
    <property type="entry name" value="BLR3025 PROTEIN"/>
    <property type="match status" value="1"/>
</dbReference>
<protein>
    <recommendedName>
        <fullName evidence="4">UmuC domain-containing protein</fullName>
    </recommendedName>
</protein>
<dbReference type="Pfam" id="PF11799">
    <property type="entry name" value="IMS_C"/>
    <property type="match status" value="1"/>
</dbReference>
<proteinExistence type="inferred from homology"/>
<reference evidence="5 6" key="1">
    <citation type="submission" date="2020-09" db="EMBL/GenBank/DDBJ databases">
        <title>A novel species.</title>
        <authorList>
            <person name="Gao J."/>
        </authorList>
    </citation>
    <scope>NUCLEOTIDE SEQUENCE [LARGE SCALE GENOMIC DNA]</scope>
    <source>
        <strain evidence="5 6">CRXT-Y-14</strain>
    </source>
</reference>
<gene>
    <name evidence="5" type="ORF">IAG42_28250</name>
</gene>
<dbReference type="Pfam" id="PF21999">
    <property type="entry name" value="IMS_HHH_1"/>
    <property type="match status" value="1"/>
</dbReference>
<dbReference type="SUPFAM" id="SSF56672">
    <property type="entry name" value="DNA/RNA polymerases"/>
    <property type="match status" value="1"/>
</dbReference>
<dbReference type="Gene3D" id="3.30.1490.100">
    <property type="entry name" value="DNA polymerase, Y-family, little finger domain"/>
    <property type="match status" value="1"/>
</dbReference>
<dbReference type="InterPro" id="IPR053848">
    <property type="entry name" value="IMS_HHH_1"/>
</dbReference>
<dbReference type="PROSITE" id="PS50173">
    <property type="entry name" value="UMUC"/>
    <property type="match status" value="1"/>
</dbReference>
<dbReference type="Gene3D" id="3.30.70.270">
    <property type="match status" value="1"/>
</dbReference>
<evidence type="ECO:0000256" key="3">
    <source>
        <dbReference type="ARBA" id="ARBA00025589"/>
    </source>
</evidence>
<organism evidence="5 6">
    <name type="scientific">Streptomyces xanthii</name>
    <dbReference type="NCBI Taxonomy" id="2768069"/>
    <lineage>
        <taxon>Bacteria</taxon>
        <taxon>Bacillati</taxon>
        <taxon>Actinomycetota</taxon>
        <taxon>Actinomycetes</taxon>
        <taxon>Kitasatosporales</taxon>
        <taxon>Streptomycetaceae</taxon>
        <taxon>Streptomyces</taxon>
    </lineage>
</organism>
<dbReference type="PANTHER" id="PTHR35369">
    <property type="entry name" value="BLR3025 PROTEIN-RELATED"/>
    <property type="match status" value="1"/>
</dbReference>
<comment type="function">
    <text evidence="3">Poorly processive, error-prone DNA polymerase involved in untargeted mutagenesis. Copies undamaged DNA at stalled replication forks, which arise in vivo from mismatched or misaligned primer ends. These misaligned primers can be extended by PolIV. Exhibits no 3'-5' exonuclease (proofreading) activity. May be involved in translesional synthesis, in conjunction with the beta clamp from PolIII.</text>
</comment>
<keyword evidence="2" id="KW-0227">DNA damage</keyword>
<dbReference type="InterPro" id="IPR017961">
    <property type="entry name" value="DNA_pol_Y-fam_little_finger"/>
</dbReference>
<keyword evidence="6" id="KW-1185">Reference proteome</keyword>
<comment type="similarity">
    <text evidence="1">Belongs to the DNA polymerase type-Y family.</text>
</comment>
<dbReference type="Pfam" id="PF00817">
    <property type="entry name" value="IMS"/>
    <property type="match status" value="1"/>
</dbReference>
<dbReference type="Gene3D" id="1.10.150.20">
    <property type="entry name" value="5' to 3' exonuclease, C-terminal subdomain"/>
    <property type="match status" value="1"/>
</dbReference>
<accession>A0A7H1BJU0</accession>
<dbReference type="GO" id="GO:0006281">
    <property type="term" value="P:DNA repair"/>
    <property type="evidence" value="ECO:0007669"/>
    <property type="project" value="InterPro"/>
</dbReference>
<evidence type="ECO:0000313" key="5">
    <source>
        <dbReference type="EMBL" id="QNS08995.1"/>
    </source>
</evidence>
<dbReference type="KEGG" id="sxn:IAG42_28250"/>
<dbReference type="GO" id="GO:0003684">
    <property type="term" value="F:damaged DNA binding"/>
    <property type="evidence" value="ECO:0007669"/>
    <property type="project" value="InterPro"/>
</dbReference>
<feature type="domain" description="UmuC" evidence="4">
    <location>
        <begin position="19"/>
        <end position="122"/>
    </location>
</feature>
<dbReference type="InterPro" id="IPR050356">
    <property type="entry name" value="SulA_CellDiv_inhibitor"/>
</dbReference>
<dbReference type="InterPro" id="IPR036775">
    <property type="entry name" value="DNA_pol_Y-fam_lit_finger_sf"/>
</dbReference>
<dbReference type="AlphaFoldDB" id="A0A7H1BJU0"/>
<dbReference type="SUPFAM" id="SSF100879">
    <property type="entry name" value="Lesion bypass DNA polymerase (Y-family), little finger domain"/>
    <property type="match status" value="1"/>
</dbReference>
<dbReference type="Proteomes" id="UP000516428">
    <property type="component" value="Chromosome"/>
</dbReference>
<dbReference type="InterPro" id="IPR043128">
    <property type="entry name" value="Rev_trsase/Diguanyl_cyclase"/>
</dbReference>
<evidence type="ECO:0000313" key="6">
    <source>
        <dbReference type="Proteomes" id="UP000516428"/>
    </source>
</evidence>
<evidence type="ECO:0000259" key="4">
    <source>
        <dbReference type="PROSITE" id="PS50173"/>
    </source>
</evidence>
<dbReference type="InterPro" id="IPR001126">
    <property type="entry name" value="UmuC"/>
</dbReference>
<evidence type="ECO:0000256" key="2">
    <source>
        <dbReference type="ARBA" id="ARBA00022763"/>
    </source>
</evidence>
<dbReference type="InterPro" id="IPR043502">
    <property type="entry name" value="DNA/RNA_pol_sf"/>
</dbReference>
<evidence type="ECO:0000256" key="1">
    <source>
        <dbReference type="ARBA" id="ARBA00010945"/>
    </source>
</evidence>
<name>A0A7H1BJU0_9ACTN</name>
<dbReference type="GO" id="GO:0003887">
    <property type="term" value="F:DNA-directed DNA polymerase activity"/>
    <property type="evidence" value="ECO:0007669"/>
    <property type="project" value="InterPro"/>
</dbReference>
<dbReference type="EMBL" id="CP061281">
    <property type="protein sequence ID" value="QNS08995.1"/>
    <property type="molecule type" value="Genomic_DNA"/>
</dbReference>